<evidence type="ECO:0000313" key="1">
    <source>
        <dbReference type="EMBL" id="KFM71268.1"/>
    </source>
</evidence>
<sequence length="219" mass="24029">MEHKIDVLPNTEYTVQICTINRSGCGPMTNITANTQCKSLTNVPSSLPQFSMQRKNNSNDCRQLELKLQRVSERNGSILCYKVIMIKLSKGQNLSKLPSNPLALKLSTHEQVHKNGGYGAYVAEAFTSDDFVSEVVIGDNHQRNCSLPSDKKRHIVQGLGANKEIQDIDIVQDGSLAPSTNYTGYILIKVQGPNNTVLTKTSSYFLPILTVCTVSVGSP</sequence>
<dbReference type="AlphaFoldDB" id="A0A087U1M9"/>
<dbReference type="STRING" id="407821.A0A087U1M9"/>
<feature type="non-terminal residue" evidence="1">
    <location>
        <position position="219"/>
    </location>
</feature>
<dbReference type="OrthoDB" id="6058203at2759"/>
<protein>
    <submittedName>
        <fullName evidence="1">Tyrosine-protein phosphatase 69D</fullName>
    </submittedName>
</protein>
<organism evidence="1 2">
    <name type="scientific">Stegodyphus mimosarum</name>
    <name type="common">African social velvet spider</name>
    <dbReference type="NCBI Taxonomy" id="407821"/>
    <lineage>
        <taxon>Eukaryota</taxon>
        <taxon>Metazoa</taxon>
        <taxon>Ecdysozoa</taxon>
        <taxon>Arthropoda</taxon>
        <taxon>Chelicerata</taxon>
        <taxon>Arachnida</taxon>
        <taxon>Araneae</taxon>
        <taxon>Araneomorphae</taxon>
        <taxon>Entelegynae</taxon>
        <taxon>Eresoidea</taxon>
        <taxon>Eresidae</taxon>
        <taxon>Stegodyphus</taxon>
    </lineage>
</organism>
<evidence type="ECO:0000313" key="2">
    <source>
        <dbReference type="Proteomes" id="UP000054359"/>
    </source>
</evidence>
<keyword evidence="2" id="KW-1185">Reference proteome</keyword>
<name>A0A087U1M9_STEMI</name>
<gene>
    <name evidence="1" type="ORF">X975_13141</name>
</gene>
<accession>A0A087U1M9</accession>
<dbReference type="InterPro" id="IPR036116">
    <property type="entry name" value="FN3_sf"/>
</dbReference>
<dbReference type="Proteomes" id="UP000054359">
    <property type="component" value="Unassembled WGS sequence"/>
</dbReference>
<proteinExistence type="predicted"/>
<reference evidence="1 2" key="1">
    <citation type="submission" date="2013-11" db="EMBL/GenBank/DDBJ databases">
        <title>Genome sequencing of Stegodyphus mimosarum.</title>
        <authorList>
            <person name="Bechsgaard J."/>
        </authorList>
    </citation>
    <scope>NUCLEOTIDE SEQUENCE [LARGE SCALE GENOMIC DNA]</scope>
</reference>
<dbReference type="EMBL" id="KK117735">
    <property type="protein sequence ID" value="KFM71268.1"/>
    <property type="molecule type" value="Genomic_DNA"/>
</dbReference>
<dbReference type="SUPFAM" id="SSF49265">
    <property type="entry name" value="Fibronectin type III"/>
    <property type="match status" value="1"/>
</dbReference>